<evidence type="ECO:0000256" key="1">
    <source>
        <dbReference type="HAMAP-Rule" id="MF_00612"/>
    </source>
</evidence>
<dbReference type="AlphaFoldDB" id="A0A8J3B7R6"/>
<dbReference type="Gene3D" id="3.10.450.50">
    <property type="match status" value="1"/>
</dbReference>
<comment type="similarity">
    <text evidence="1">Belongs to the UPF0225 family.</text>
</comment>
<dbReference type="HAMAP" id="MF_00612">
    <property type="entry name" value="UPF0225"/>
    <property type="match status" value="1"/>
</dbReference>
<evidence type="ECO:0000313" key="5">
    <source>
        <dbReference type="Proteomes" id="UP000649739"/>
    </source>
</evidence>
<dbReference type="RefSeq" id="WP_189170311.1">
    <property type="nucleotide sequence ID" value="NZ_BMQB01000005.1"/>
</dbReference>
<feature type="domain" description="YchJ-like middle NTF2-like" evidence="3">
    <location>
        <begin position="69"/>
        <end position="163"/>
    </location>
</feature>
<sequence>MSRRRQHRTDRAGTRPEDARPDRAGGTRPGPAGTRPGGPAGAAGPCPCGLGEPYGACCGRYHRGEPAPTAVALMRARYTAFARGDAGYLRRTWHPRTRPPRLDLDPGQEWTGLAVLATSGGGLFDAAGTVEFRARYRLGGRAGEVREHSAFARLDGQWLYVDGS</sequence>
<dbReference type="Proteomes" id="UP000649739">
    <property type="component" value="Unassembled WGS sequence"/>
</dbReference>
<reference evidence="4" key="1">
    <citation type="journal article" date="2014" name="Int. J. Syst. Evol. Microbiol.">
        <title>Complete genome sequence of Corynebacterium casei LMG S-19264T (=DSM 44701T), isolated from a smear-ripened cheese.</title>
        <authorList>
            <consortium name="US DOE Joint Genome Institute (JGI-PGF)"/>
            <person name="Walter F."/>
            <person name="Albersmeier A."/>
            <person name="Kalinowski J."/>
            <person name="Ruckert C."/>
        </authorList>
    </citation>
    <scope>NUCLEOTIDE SEQUENCE</scope>
    <source>
        <strain evidence="4">JCM 3090</strain>
    </source>
</reference>
<evidence type="ECO:0000256" key="2">
    <source>
        <dbReference type="SAM" id="MobiDB-lite"/>
    </source>
</evidence>
<dbReference type="SUPFAM" id="SSF54427">
    <property type="entry name" value="NTF2-like"/>
    <property type="match status" value="1"/>
</dbReference>
<dbReference type="InterPro" id="IPR048469">
    <property type="entry name" value="YchJ-like_M"/>
</dbReference>
<keyword evidence="5" id="KW-1185">Reference proteome</keyword>
<reference evidence="4" key="2">
    <citation type="submission" date="2020-09" db="EMBL/GenBank/DDBJ databases">
        <authorList>
            <person name="Sun Q."/>
            <person name="Ohkuma M."/>
        </authorList>
    </citation>
    <scope>NUCLEOTIDE SEQUENCE</scope>
    <source>
        <strain evidence="4">JCM 3090</strain>
    </source>
</reference>
<dbReference type="InterPro" id="IPR023006">
    <property type="entry name" value="YchJ-like"/>
</dbReference>
<feature type="compositionally biased region" description="Basic and acidic residues" evidence="2">
    <location>
        <begin position="9"/>
        <end position="25"/>
    </location>
</feature>
<dbReference type="Pfam" id="PF17775">
    <property type="entry name" value="YchJ_M-like"/>
    <property type="match status" value="1"/>
</dbReference>
<evidence type="ECO:0000259" key="3">
    <source>
        <dbReference type="Pfam" id="PF17775"/>
    </source>
</evidence>
<feature type="region of interest" description="Disordered" evidence="2">
    <location>
        <begin position="1"/>
        <end position="42"/>
    </location>
</feature>
<proteinExistence type="inferred from homology"/>
<comment type="caution">
    <text evidence="4">The sequence shown here is derived from an EMBL/GenBank/DDBJ whole genome shotgun (WGS) entry which is preliminary data.</text>
</comment>
<organism evidence="4 5">
    <name type="scientific">Pilimelia anulata</name>
    <dbReference type="NCBI Taxonomy" id="53371"/>
    <lineage>
        <taxon>Bacteria</taxon>
        <taxon>Bacillati</taxon>
        <taxon>Actinomycetota</taxon>
        <taxon>Actinomycetes</taxon>
        <taxon>Micromonosporales</taxon>
        <taxon>Micromonosporaceae</taxon>
        <taxon>Pilimelia</taxon>
    </lineage>
</organism>
<accession>A0A8J3B7R6</accession>
<dbReference type="InterPro" id="IPR032710">
    <property type="entry name" value="NTF2-like_dom_sf"/>
</dbReference>
<dbReference type="EMBL" id="BMQB01000005">
    <property type="protein sequence ID" value="GGJ94267.1"/>
    <property type="molecule type" value="Genomic_DNA"/>
</dbReference>
<name>A0A8J3B7R6_9ACTN</name>
<gene>
    <name evidence="4" type="ORF">GCM10010123_25140</name>
</gene>
<evidence type="ECO:0000313" key="4">
    <source>
        <dbReference type="EMBL" id="GGJ94267.1"/>
    </source>
</evidence>
<protein>
    <recommendedName>
        <fullName evidence="1">UPF0225 protein GCM10010123_25140</fullName>
    </recommendedName>
</protein>